<accession>A0A7I7X018</accession>
<evidence type="ECO:0000313" key="1">
    <source>
        <dbReference type="EMBL" id="BBZ23106.1"/>
    </source>
</evidence>
<name>A0A7I7X018_9MYCO</name>
<keyword evidence="2" id="KW-1185">Reference proteome</keyword>
<dbReference type="KEGG" id="mhib:MHIB_15240"/>
<organism evidence="1 2">
    <name type="scientific">Mycolicibacter hiberniae</name>
    <dbReference type="NCBI Taxonomy" id="29314"/>
    <lineage>
        <taxon>Bacteria</taxon>
        <taxon>Bacillati</taxon>
        <taxon>Actinomycetota</taxon>
        <taxon>Actinomycetes</taxon>
        <taxon>Mycobacteriales</taxon>
        <taxon>Mycobacteriaceae</taxon>
        <taxon>Mycolicibacter</taxon>
    </lineage>
</organism>
<sequence length="119" mass="13192">MLEPLVARNCTTDRYQRILLGGSGDESRGQVAGAWPRGDQNYAWRARQPTDRRCHKCGVLFVAANDEFCRTVEQRIENGIDLGAGDTKDVPDAGKIEGFNNALGRASRRHVCQVISCAW</sequence>
<proteinExistence type="predicted"/>
<dbReference type="Proteomes" id="UP000467260">
    <property type="component" value="Chromosome"/>
</dbReference>
<reference evidence="1 2" key="1">
    <citation type="journal article" date="2019" name="Emerg. Microbes Infect.">
        <title>Comprehensive subspecies identification of 175 nontuberculous mycobacteria species based on 7547 genomic profiles.</title>
        <authorList>
            <person name="Matsumoto Y."/>
            <person name="Kinjo T."/>
            <person name="Motooka D."/>
            <person name="Nabeya D."/>
            <person name="Jung N."/>
            <person name="Uechi K."/>
            <person name="Horii T."/>
            <person name="Iida T."/>
            <person name="Fujita J."/>
            <person name="Nakamura S."/>
        </authorList>
    </citation>
    <scope>NUCLEOTIDE SEQUENCE [LARGE SCALE GENOMIC DNA]</scope>
    <source>
        <strain evidence="1 2">JCM 13571</strain>
    </source>
</reference>
<evidence type="ECO:0000313" key="2">
    <source>
        <dbReference type="Proteomes" id="UP000467260"/>
    </source>
</evidence>
<gene>
    <name evidence="1" type="ORF">MHIB_15240</name>
</gene>
<dbReference type="AlphaFoldDB" id="A0A7I7X018"/>
<dbReference type="EMBL" id="AP022609">
    <property type="protein sequence ID" value="BBZ23106.1"/>
    <property type="molecule type" value="Genomic_DNA"/>
</dbReference>
<protein>
    <submittedName>
        <fullName evidence="1">Uncharacterized protein</fullName>
    </submittedName>
</protein>